<proteinExistence type="predicted"/>
<gene>
    <name evidence="1" type="ORF">NCTC9645_01849</name>
</gene>
<organism evidence="1 2">
    <name type="scientific">Klebsiella pneumoniae</name>
    <dbReference type="NCBI Taxonomy" id="573"/>
    <lineage>
        <taxon>Bacteria</taxon>
        <taxon>Pseudomonadati</taxon>
        <taxon>Pseudomonadota</taxon>
        <taxon>Gammaproteobacteria</taxon>
        <taxon>Enterobacterales</taxon>
        <taxon>Enterobacteriaceae</taxon>
        <taxon>Klebsiella/Raoultella group</taxon>
        <taxon>Klebsiella</taxon>
        <taxon>Klebsiella pneumoniae complex</taxon>
    </lineage>
</organism>
<name>A0A2X3D8J3_KLEPN</name>
<protein>
    <submittedName>
        <fullName evidence="1">Uncharacterized protein</fullName>
    </submittedName>
</protein>
<evidence type="ECO:0000313" key="2">
    <source>
        <dbReference type="Proteomes" id="UP000250675"/>
    </source>
</evidence>
<dbReference type="AlphaFoldDB" id="A0A2X3D8J3"/>
<dbReference type="Proteomes" id="UP000250675">
    <property type="component" value="Unassembled WGS sequence"/>
</dbReference>
<reference evidence="1 2" key="1">
    <citation type="submission" date="2018-06" db="EMBL/GenBank/DDBJ databases">
        <authorList>
            <consortium name="Pathogen Informatics"/>
            <person name="Doyle S."/>
        </authorList>
    </citation>
    <scope>NUCLEOTIDE SEQUENCE [LARGE SCALE GENOMIC DNA]</scope>
    <source>
        <strain evidence="1 2">NCTC9645</strain>
    </source>
</reference>
<accession>A0A2X3D8J3</accession>
<evidence type="ECO:0000313" key="1">
    <source>
        <dbReference type="EMBL" id="SQC20866.1"/>
    </source>
</evidence>
<sequence length="298" mass="32946">MLFNGTALADDKGGLTAFGRVKNDSTHPEYEYQMASVSMSSSQVSALTKHDVSHLPFREDPLRRGDYKYHKSLFEKEFASSRYITAKIDMASVSDRIYCVSTRDGGLVAVAPSAIDVSIREIRGSEPPDIYCGEFYFNDADITNGFSPTQGDDSLSLSLRLDTITFSQLFDSLKNGDTSLSISINFPAYADWLDSVAGLPMPTTYLIRPEKDDENFIMLSSISSILFTRPSGAKANTGVEEEDLFDDNDESTNLAVIDSSIKSVNESLEIQNENTKKVSGYLLFLSICLFLLVIKSFL</sequence>
<dbReference type="EMBL" id="UASO01000004">
    <property type="protein sequence ID" value="SQC20866.1"/>
    <property type="molecule type" value="Genomic_DNA"/>
</dbReference>